<evidence type="ECO:0000313" key="2">
    <source>
        <dbReference type="WBParaSite" id="SVE_0202300.1"/>
    </source>
</evidence>
<dbReference type="WBParaSite" id="SVE_0202300.1">
    <property type="protein sequence ID" value="SVE_0202300.1"/>
    <property type="gene ID" value="SVE_0202300"/>
</dbReference>
<evidence type="ECO:0000313" key="1">
    <source>
        <dbReference type="Proteomes" id="UP000035680"/>
    </source>
</evidence>
<sequence length="160" mass="19665">MNNPMTNLFATFISLTEIRKIQNDIKEVERQGSKKWKLFYRCRLTSKFAKEAIRQYNKRYKRTYYRFKKIILAEKAIEEESKIRLFFKVCTKTYRKNSRDIRKGRKHRRCRRTCDHFRATIERYKSFNITITVRNLDKETGKLELYPSKDRRGHLRNPKK</sequence>
<protein>
    <submittedName>
        <fullName evidence="2">Transposase</fullName>
    </submittedName>
</protein>
<reference evidence="2" key="2">
    <citation type="submission" date="2015-08" db="UniProtKB">
        <authorList>
            <consortium name="WormBaseParasite"/>
        </authorList>
    </citation>
    <scope>IDENTIFICATION</scope>
</reference>
<reference evidence="1" key="1">
    <citation type="submission" date="2014-07" db="EMBL/GenBank/DDBJ databases">
        <authorList>
            <person name="Martin A.A"/>
            <person name="De Silva N."/>
        </authorList>
    </citation>
    <scope>NUCLEOTIDE SEQUENCE</scope>
</reference>
<organism evidence="1 2">
    <name type="scientific">Strongyloides venezuelensis</name>
    <name type="common">Threadworm</name>
    <dbReference type="NCBI Taxonomy" id="75913"/>
    <lineage>
        <taxon>Eukaryota</taxon>
        <taxon>Metazoa</taxon>
        <taxon>Ecdysozoa</taxon>
        <taxon>Nematoda</taxon>
        <taxon>Chromadorea</taxon>
        <taxon>Rhabditida</taxon>
        <taxon>Tylenchina</taxon>
        <taxon>Panagrolaimomorpha</taxon>
        <taxon>Strongyloidoidea</taxon>
        <taxon>Strongyloididae</taxon>
        <taxon>Strongyloides</taxon>
    </lineage>
</organism>
<dbReference type="Proteomes" id="UP000035680">
    <property type="component" value="Unassembled WGS sequence"/>
</dbReference>
<proteinExistence type="predicted"/>
<keyword evidence="1" id="KW-1185">Reference proteome</keyword>
<dbReference type="AlphaFoldDB" id="A0A0K0EZR3"/>
<name>A0A0K0EZR3_STRVS</name>
<accession>A0A0K0EZR3</accession>